<feature type="compositionally biased region" description="Basic residues" evidence="2">
    <location>
        <begin position="392"/>
        <end position="406"/>
    </location>
</feature>
<feature type="compositionally biased region" description="Low complexity" evidence="2">
    <location>
        <begin position="107"/>
        <end position="121"/>
    </location>
</feature>
<protein>
    <submittedName>
        <fullName evidence="4">LRR receptor-like serine threonine-protein kinase</fullName>
    </submittedName>
</protein>
<dbReference type="PANTHER" id="PTHR48060:SF21">
    <property type="entry name" value="L DOMAIN-LIKE PROTEIN"/>
    <property type="match status" value="1"/>
</dbReference>
<keyword evidence="4" id="KW-0675">Receptor</keyword>
<gene>
    <name evidence="4" type="ORF">SEMRO_42_G025710.1</name>
</gene>
<dbReference type="SUPFAM" id="SSF52058">
    <property type="entry name" value="L domain-like"/>
    <property type="match status" value="1"/>
</dbReference>
<name>A0A9N8DDA3_9STRA</name>
<accession>A0A9N8DDA3</accession>
<dbReference type="OrthoDB" id="4062651at2759"/>
<evidence type="ECO:0000256" key="3">
    <source>
        <dbReference type="SAM" id="Phobius"/>
    </source>
</evidence>
<keyword evidence="5" id="KW-1185">Reference proteome</keyword>
<dbReference type="InterPro" id="IPR032675">
    <property type="entry name" value="LRR_dom_sf"/>
</dbReference>
<dbReference type="EMBL" id="CAICTM010000042">
    <property type="protein sequence ID" value="CAB9498644.1"/>
    <property type="molecule type" value="Genomic_DNA"/>
</dbReference>
<reference evidence="4" key="1">
    <citation type="submission" date="2020-06" db="EMBL/GenBank/DDBJ databases">
        <authorList>
            <consortium name="Plant Systems Biology data submission"/>
        </authorList>
    </citation>
    <scope>NUCLEOTIDE SEQUENCE</scope>
    <source>
        <strain evidence="4">D6</strain>
    </source>
</reference>
<evidence type="ECO:0000256" key="2">
    <source>
        <dbReference type="SAM" id="MobiDB-lite"/>
    </source>
</evidence>
<keyword evidence="1" id="KW-0732">Signal</keyword>
<proteinExistence type="predicted"/>
<keyword evidence="4" id="KW-0418">Kinase</keyword>
<feature type="region of interest" description="Disordered" evidence="2">
    <location>
        <begin position="1"/>
        <end position="192"/>
    </location>
</feature>
<sequence length="706" mass="76366">MATPSPRAARKTRNLSSKSSLAPARVDRPRLQRSHTADSAGGGPTPPARSASMGRSRPMTAEEESELLGTSLNLGDAISGGSSSQKREDLMGGSEIISTSARRWETASAMASGSAIAPGSSSRRRASAVDPETVRRHAKSLLETNWKRTKSTDPPRSGSAHKKAITTMENAADSSSHDNTEPIAEDSFSSLPGLTDLKTVPKALPMGASLRSSVAQRFLDLDDSDSDNGGGAFDLGASMGLAKYTDKLAPLPSNDAARLSQSSQRTSGGGLLETISNSLHSLQNLHMSQMTLTNKGTEDVTSDSEDDLVDFEGEEPDIDEVFENPFAKRHNLRAVDQSVNLMNAEAGQYDWSSRGSRGGKDQQKRNKTMAELFLGEAASSTSRNTEKVGNLPKKKKKPKHKRKKKRSKFSLMCHMICSKTVLIVVGIAVAIFLLVSPVVWNKVAQESTSNDTSTSVAVAEVPEAKEEPSSLDKTDSPFYSADIIQERRQALEDLLSSTNNVDAVTDSAAAQEAMLWITTYDPAQMDIPKETSDDAQLLLQRYAMAVFFFDMHPKVPASTAPHVIITSRTAIKQKDKDDTRRHLARLAFLDWMTASHVCVWEGLTCDAQDSIVSVNLSKSRMRGTLPPELGLLGKSLVNLDLSDNHLSGPVPDKAWSNLKALDSLKLHKNELTGTIGSDFCVLPSLNTFTSDCLLDELECDCCSTCY</sequence>
<dbReference type="AlphaFoldDB" id="A0A9N8DDA3"/>
<feature type="compositionally biased region" description="Basic and acidic residues" evidence="2">
    <location>
        <begin position="462"/>
        <end position="474"/>
    </location>
</feature>
<dbReference type="GO" id="GO:0016301">
    <property type="term" value="F:kinase activity"/>
    <property type="evidence" value="ECO:0007669"/>
    <property type="project" value="UniProtKB-KW"/>
</dbReference>
<evidence type="ECO:0000256" key="1">
    <source>
        <dbReference type="ARBA" id="ARBA00022729"/>
    </source>
</evidence>
<feature type="region of interest" description="Disordered" evidence="2">
    <location>
        <begin position="454"/>
        <end position="474"/>
    </location>
</feature>
<keyword evidence="3" id="KW-1133">Transmembrane helix</keyword>
<evidence type="ECO:0000313" key="4">
    <source>
        <dbReference type="EMBL" id="CAB9498644.1"/>
    </source>
</evidence>
<feature type="region of interest" description="Disordered" evidence="2">
    <location>
        <begin position="374"/>
        <end position="406"/>
    </location>
</feature>
<keyword evidence="4" id="KW-0808">Transferase</keyword>
<evidence type="ECO:0000313" key="5">
    <source>
        <dbReference type="Proteomes" id="UP001153069"/>
    </source>
</evidence>
<keyword evidence="3" id="KW-0812">Transmembrane</keyword>
<comment type="caution">
    <text evidence="4">The sequence shown here is derived from an EMBL/GenBank/DDBJ whole genome shotgun (WGS) entry which is preliminary data.</text>
</comment>
<dbReference type="InterPro" id="IPR053211">
    <property type="entry name" value="DNA_repair-toleration"/>
</dbReference>
<dbReference type="Gene3D" id="3.80.10.10">
    <property type="entry name" value="Ribonuclease Inhibitor"/>
    <property type="match status" value="1"/>
</dbReference>
<keyword evidence="3" id="KW-0472">Membrane</keyword>
<feature type="transmembrane region" description="Helical" evidence="3">
    <location>
        <begin position="409"/>
        <end position="440"/>
    </location>
</feature>
<dbReference type="Proteomes" id="UP001153069">
    <property type="component" value="Unassembled WGS sequence"/>
</dbReference>
<organism evidence="4 5">
    <name type="scientific">Seminavis robusta</name>
    <dbReference type="NCBI Taxonomy" id="568900"/>
    <lineage>
        <taxon>Eukaryota</taxon>
        <taxon>Sar</taxon>
        <taxon>Stramenopiles</taxon>
        <taxon>Ochrophyta</taxon>
        <taxon>Bacillariophyta</taxon>
        <taxon>Bacillariophyceae</taxon>
        <taxon>Bacillariophycidae</taxon>
        <taxon>Naviculales</taxon>
        <taxon>Naviculaceae</taxon>
        <taxon>Seminavis</taxon>
    </lineage>
</organism>
<dbReference type="PANTHER" id="PTHR48060">
    <property type="entry name" value="DNA DAMAGE-REPAIR/TOLERATION PROTEIN DRT100"/>
    <property type="match status" value="1"/>
</dbReference>